<dbReference type="AlphaFoldDB" id="A0AA86AN64"/>
<dbReference type="NCBIfam" id="TIGR02550">
    <property type="entry name" value="flagell_flgL"/>
    <property type="match status" value="1"/>
</dbReference>
<evidence type="ECO:0000259" key="6">
    <source>
        <dbReference type="Pfam" id="PF00700"/>
    </source>
</evidence>
<dbReference type="GO" id="GO:0071973">
    <property type="term" value="P:bacterial-type flagellum-dependent cell motility"/>
    <property type="evidence" value="ECO:0007669"/>
    <property type="project" value="InterPro"/>
</dbReference>
<name>A0AA86AN64_SULMK</name>
<dbReference type="PANTHER" id="PTHR42792">
    <property type="entry name" value="FLAGELLIN"/>
    <property type="match status" value="1"/>
</dbReference>
<dbReference type="SUPFAM" id="SSF64518">
    <property type="entry name" value="Phase 1 flagellin"/>
    <property type="match status" value="1"/>
</dbReference>
<dbReference type="GO" id="GO:0005198">
    <property type="term" value="F:structural molecule activity"/>
    <property type="evidence" value="ECO:0007669"/>
    <property type="project" value="InterPro"/>
</dbReference>
<dbReference type="InterPro" id="IPR001492">
    <property type="entry name" value="Flagellin"/>
</dbReference>
<keyword evidence="3" id="KW-0975">Bacterial flagellum</keyword>
<dbReference type="InterPro" id="IPR013384">
    <property type="entry name" value="Flagell_FlgL"/>
</dbReference>
<comment type="similarity">
    <text evidence="2">Belongs to the bacterial flagellin family.</text>
</comment>
<dbReference type="KEGG" id="smul:SMUL_1598"/>
<dbReference type="InterPro" id="IPR046358">
    <property type="entry name" value="Flagellin_C"/>
</dbReference>
<feature type="domain" description="Flagellin N-terminal" evidence="5">
    <location>
        <begin position="7"/>
        <end position="142"/>
    </location>
</feature>
<evidence type="ECO:0000259" key="5">
    <source>
        <dbReference type="Pfam" id="PF00669"/>
    </source>
</evidence>
<sequence>MENIMRITNNLLYSNSIRNYRTASEKLYNVNQQLASGLKIQNSYEDTGIYVDTMRLNSQLSSLSQTTESSSKASSFATNTDTTLSDVTEQLENFKTLLAQAANASNSTTSLEAIALELETIRNQIQNLANTSINGQYLFSGSALNTKPIGSDGSYNGNGESLTAVVGSGLELAYNVDGKSLFLGSDSDYTKTISTNVSMYNQTSLHPDVMSTSGTNSTSAEEYLTEDDTIRDMVGDTDSDATNDPNTVFYLSGRDIGGETFATKLTISSSSTVSDLLESIGNAYGNTSTNTLVDVSMNARGQIEVTDLTGGNNVIEMNLFAAVDRDAAAGTSGDADQSSVEALVAQGNVDIIEFNASNYTTTNSASTIASRADIYESDIYYIGYPLEDSSGNTAKASTLLSDMMPSDVDSILVGATTLSVTATTTVQDLLDAVSTETGGTARIENGQMIVESAAAVNLQLTAQDVTSTATAGFSIPDAANYTARGFEKEGNALTGNVSQVVIGTNEYATATTKLSEVAGDDLNGKALTLDYTDKNGASYTATINLSNAGSTVAVDLNGDGDTTDTDETFTIFDSQGNTTAANDVTYQQLTDVMSMLTSGTLPTDGVPAASTDFEEYNYALKTAASSVAASIDDEGKLSIVDRTASESKIQFSMYDSDAGDYSGTTSTALSFMANDSVTTASPYIDLFDQLDEMIEAVRTGTYRMDSESDDPRNMGMQNSLAVIDHISDHVEKAHTKIGALSNALTSAKDTAATLTTSITTIQTDIVGVDLTEAYLEYTSVSTSYQTMLSTISKVMSMSLADYM</sequence>
<dbReference type="Proteomes" id="UP000019322">
    <property type="component" value="Chromosome"/>
</dbReference>
<evidence type="ECO:0000256" key="2">
    <source>
        <dbReference type="ARBA" id="ARBA00005709"/>
    </source>
</evidence>
<proteinExistence type="inferred from homology"/>
<evidence type="ECO:0000256" key="1">
    <source>
        <dbReference type="ARBA" id="ARBA00004365"/>
    </source>
</evidence>
<gene>
    <name evidence="7" type="primary">flgL</name>
    <name evidence="7" type="ORF">SMUL_1598</name>
</gene>
<evidence type="ECO:0000313" key="7">
    <source>
        <dbReference type="EMBL" id="AHJ12857.1"/>
    </source>
</evidence>
<dbReference type="PANTHER" id="PTHR42792:SF1">
    <property type="entry name" value="FLAGELLAR HOOK-ASSOCIATED PROTEIN 3"/>
    <property type="match status" value="1"/>
</dbReference>
<evidence type="ECO:0000256" key="3">
    <source>
        <dbReference type="ARBA" id="ARBA00023143"/>
    </source>
</evidence>
<accession>A0AA86AN64</accession>
<dbReference type="Pfam" id="PF00669">
    <property type="entry name" value="Flagellin_N"/>
    <property type="match status" value="1"/>
</dbReference>
<keyword evidence="7" id="KW-0969">Cilium</keyword>
<dbReference type="GO" id="GO:0009424">
    <property type="term" value="C:bacterial-type flagellum hook"/>
    <property type="evidence" value="ECO:0007669"/>
    <property type="project" value="InterPro"/>
</dbReference>
<evidence type="ECO:0000256" key="4">
    <source>
        <dbReference type="SAM" id="Coils"/>
    </source>
</evidence>
<keyword evidence="7" id="KW-0966">Cell projection</keyword>
<organism evidence="7 8">
    <name type="scientific">Sulfurospirillum multivorans (strain DM 12446 / JCM 15788 / NBRC 109480)</name>
    <dbReference type="NCBI Taxonomy" id="1150621"/>
    <lineage>
        <taxon>Bacteria</taxon>
        <taxon>Pseudomonadati</taxon>
        <taxon>Campylobacterota</taxon>
        <taxon>Epsilonproteobacteria</taxon>
        <taxon>Campylobacterales</taxon>
        <taxon>Sulfurospirillaceae</taxon>
        <taxon>Sulfurospirillum</taxon>
    </lineage>
</organism>
<protein>
    <submittedName>
        <fullName evidence="7">Flagellar hook-associated protein FlgL</fullName>
    </submittedName>
</protein>
<keyword evidence="4" id="KW-0175">Coiled coil</keyword>
<evidence type="ECO:0000313" key="8">
    <source>
        <dbReference type="Proteomes" id="UP000019322"/>
    </source>
</evidence>
<dbReference type="Pfam" id="PF00700">
    <property type="entry name" value="Flagellin_C"/>
    <property type="match status" value="1"/>
</dbReference>
<dbReference type="Gene3D" id="1.20.1330.10">
    <property type="entry name" value="f41 fragment of flagellin, N-terminal domain"/>
    <property type="match status" value="2"/>
</dbReference>
<reference evidence="7 8" key="1">
    <citation type="journal article" date="2014" name="Environ. Microbiol.">
        <title>Insights into organohalide respiration and the versatile catabolism of Sulfurospirillum multivorans gained from comparative genomics and physiological studies.</title>
        <authorList>
            <person name="Goris T."/>
            <person name="Schubert T."/>
            <person name="Gadkari J."/>
            <person name="Wubet T."/>
            <person name="Tarkka M."/>
            <person name="Buscot F."/>
            <person name="Adrian L."/>
            <person name="Diekert G."/>
        </authorList>
    </citation>
    <scope>NUCLEOTIDE SEQUENCE [LARGE SCALE GENOMIC DNA]</scope>
    <source>
        <strain evidence="8">DM 12446 / JCM 15788 / NBRC 109480</strain>
    </source>
</reference>
<dbReference type="InterPro" id="IPR001029">
    <property type="entry name" value="Flagellin_N"/>
</dbReference>
<dbReference type="EMBL" id="CP007201">
    <property type="protein sequence ID" value="AHJ12857.1"/>
    <property type="molecule type" value="Genomic_DNA"/>
</dbReference>
<keyword evidence="7" id="KW-0282">Flagellum</keyword>
<dbReference type="NCBIfam" id="NF006265">
    <property type="entry name" value="PRK08412.1"/>
    <property type="match status" value="1"/>
</dbReference>
<comment type="subcellular location">
    <subcellularLocation>
        <location evidence="1">Bacterial flagellum</location>
    </subcellularLocation>
</comment>
<feature type="coiled-coil region" evidence="4">
    <location>
        <begin position="84"/>
        <end position="131"/>
    </location>
</feature>
<feature type="domain" description="Flagellin C-terminal" evidence="6">
    <location>
        <begin position="721"/>
        <end position="802"/>
    </location>
</feature>